<feature type="region of interest" description="Disordered" evidence="1">
    <location>
        <begin position="60"/>
        <end position="85"/>
    </location>
</feature>
<organism evidence="2 3">
    <name type="scientific">Nephila pilipes</name>
    <name type="common">Giant wood spider</name>
    <name type="synonym">Nephila maculata</name>
    <dbReference type="NCBI Taxonomy" id="299642"/>
    <lineage>
        <taxon>Eukaryota</taxon>
        <taxon>Metazoa</taxon>
        <taxon>Ecdysozoa</taxon>
        <taxon>Arthropoda</taxon>
        <taxon>Chelicerata</taxon>
        <taxon>Arachnida</taxon>
        <taxon>Araneae</taxon>
        <taxon>Araneomorphae</taxon>
        <taxon>Entelegynae</taxon>
        <taxon>Araneoidea</taxon>
        <taxon>Nephilidae</taxon>
        <taxon>Nephila</taxon>
    </lineage>
</organism>
<protein>
    <submittedName>
        <fullName evidence="2">Uncharacterized protein</fullName>
    </submittedName>
</protein>
<dbReference type="AlphaFoldDB" id="A0A8X6PHV9"/>
<dbReference type="OrthoDB" id="10378049at2759"/>
<evidence type="ECO:0000313" key="2">
    <source>
        <dbReference type="EMBL" id="GFT67390.1"/>
    </source>
</evidence>
<comment type="caution">
    <text evidence="2">The sequence shown here is derived from an EMBL/GenBank/DDBJ whole genome shotgun (WGS) entry which is preliminary data.</text>
</comment>
<accession>A0A8X6PHV9</accession>
<keyword evidence="3" id="KW-1185">Reference proteome</keyword>
<sequence>MAPARVGCRFKTMGPGWPLLEPGTHGVKRRAPGGPQSLLTSQGQRGRSLWDAISSRPSTLPGLGLPSFYKKAPTLDQDVPHKAQP</sequence>
<dbReference type="Proteomes" id="UP000887013">
    <property type="component" value="Unassembled WGS sequence"/>
</dbReference>
<evidence type="ECO:0000313" key="3">
    <source>
        <dbReference type="Proteomes" id="UP000887013"/>
    </source>
</evidence>
<reference evidence="2" key="1">
    <citation type="submission" date="2020-08" db="EMBL/GenBank/DDBJ databases">
        <title>Multicomponent nature underlies the extraordinary mechanical properties of spider dragline silk.</title>
        <authorList>
            <person name="Kono N."/>
            <person name="Nakamura H."/>
            <person name="Mori M."/>
            <person name="Yoshida Y."/>
            <person name="Ohtoshi R."/>
            <person name="Malay A.D."/>
            <person name="Moran D.A.P."/>
            <person name="Tomita M."/>
            <person name="Numata K."/>
            <person name="Arakawa K."/>
        </authorList>
    </citation>
    <scope>NUCLEOTIDE SEQUENCE</scope>
</reference>
<name>A0A8X6PHV9_NEPPI</name>
<feature type="region of interest" description="Disordered" evidence="1">
    <location>
        <begin position="21"/>
        <end position="48"/>
    </location>
</feature>
<evidence type="ECO:0000256" key="1">
    <source>
        <dbReference type="SAM" id="MobiDB-lite"/>
    </source>
</evidence>
<gene>
    <name evidence="2" type="ORF">NPIL_308911</name>
</gene>
<dbReference type="EMBL" id="BMAW01020302">
    <property type="protein sequence ID" value="GFT67390.1"/>
    <property type="molecule type" value="Genomic_DNA"/>
</dbReference>
<proteinExistence type="predicted"/>